<comment type="caution">
    <text evidence="9">The sequence shown here is derived from an EMBL/GenBank/DDBJ whole genome shotgun (WGS) entry which is preliminary data.</text>
</comment>
<proteinExistence type="inferred from homology"/>
<feature type="transmembrane region" description="Helical" evidence="7">
    <location>
        <begin position="157"/>
        <end position="177"/>
    </location>
</feature>
<evidence type="ECO:0000313" key="9">
    <source>
        <dbReference type="EMBL" id="TLF39718.1"/>
    </source>
</evidence>
<evidence type="ECO:0000256" key="7">
    <source>
        <dbReference type="SAM" id="Phobius"/>
    </source>
</evidence>
<dbReference type="InterPro" id="IPR050925">
    <property type="entry name" value="Rhomboid_protease_S54"/>
</dbReference>
<dbReference type="RefSeq" id="WP_080958109.1">
    <property type="nucleotide sequence ID" value="NZ_CABMJL010000013.1"/>
</dbReference>
<feature type="domain" description="Peptidase S54 rhomboid" evidence="8">
    <location>
        <begin position="73"/>
        <end position="235"/>
    </location>
</feature>
<keyword evidence="9" id="KW-0645">Protease</keyword>
<name>A0A5R8LRC5_LACZE</name>
<protein>
    <submittedName>
        <fullName evidence="9">Rhomboid family intramembrane serine protease</fullName>
    </submittedName>
</protein>
<evidence type="ECO:0000256" key="2">
    <source>
        <dbReference type="ARBA" id="ARBA00009045"/>
    </source>
</evidence>
<keyword evidence="4" id="KW-0378">Hydrolase</keyword>
<dbReference type="InterPro" id="IPR035952">
    <property type="entry name" value="Rhomboid-like_sf"/>
</dbReference>
<organism evidence="9 10">
    <name type="scientific">Lacticaseibacillus zeae</name>
    <name type="common">Lactobacillus zeae</name>
    <dbReference type="NCBI Taxonomy" id="57037"/>
    <lineage>
        <taxon>Bacteria</taxon>
        <taxon>Bacillati</taxon>
        <taxon>Bacillota</taxon>
        <taxon>Bacilli</taxon>
        <taxon>Lactobacillales</taxon>
        <taxon>Lactobacillaceae</taxon>
        <taxon>Lacticaseibacillus</taxon>
    </lineage>
</organism>
<dbReference type="GO" id="GO:0004252">
    <property type="term" value="F:serine-type endopeptidase activity"/>
    <property type="evidence" value="ECO:0007669"/>
    <property type="project" value="InterPro"/>
</dbReference>
<evidence type="ECO:0000259" key="8">
    <source>
        <dbReference type="Pfam" id="PF01694"/>
    </source>
</evidence>
<dbReference type="EMBL" id="VBWO01000005">
    <property type="protein sequence ID" value="TLF39718.1"/>
    <property type="molecule type" value="Genomic_DNA"/>
</dbReference>
<dbReference type="SUPFAM" id="SSF144091">
    <property type="entry name" value="Rhomboid-like"/>
    <property type="match status" value="1"/>
</dbReference>
<dbReference type="GO" id="GO:0016020">
    <property type="term" value="C:membrane"/>
    <property type="evidence" value="ECO:0007669"/>
    <property type="project" value="UniProtKB-SubCell"/>
</dbReference>
<dbReference type="InterPro" id="IPR022764">
    <property type="entry name" value="Peptidase_S54_rhomboid_dom"/>
</dbReference>
<evidence type="ECO:0000256" key="1">
    <source>
        <dbReference type="ARBA" id="ARBA00004141"/>
    </source>
</evidence>
<comment type="similarity">
    <text evidence="2">Belongs to the peptidase S54 family.</text>
</comment>
<dbReference type="AlphaFoldDB" id="A0A5R8LRC5"/>
<dbReference type="Pfam" id="PF01694">
    <property type="entry name" value="Rhomboid"/>
    <property type="match status" value="1"/>
</dbReference>
<feature type="transmembrane region" description="Helical" evidence="7">
    <location>
        <begin position="91"/>
        <end position="109"/>
    </location>
</feature>
<evidence type="ECO:0000256" key="4">
    <source>
        <dbReference type="ARBA" id="ARBA00022801"/>
    </source>
</evidence>
<evidence type="ECO:0000256" key="5">
    <source>
        <dbReference type="ARBA" id="ARBA00022989"/>
    </source>
</evidence>
<evidence type="ECO:0000313" key="10">
    <source>
        <dbReference type="Proteomes" id="UP000309885"/>
    </source>
</evidence>
<feature type="transmembrane region" description="Helical" evidence="7">
    <location>
        <begin position="189"/>
        <end position="207"/>
    </location>
</feature>
<sequence length="246" mass="28161">MIDLEDLSCRKGKCFKKKRDDKMMKKVKAFVLNPFVWILIICTGLEIWKDNNQLVLDYMRVHSMNVPILVFDGQYYRLVTALFLHNGPTHLIGNMESLAILSWIVWKLVSKKQYLVILLVSGVIGNLLADIFVAYLFHLKENFWPTFTSSGYLTGNIGFSTAIAGLFIFTLITFFTVYWRRLKEVKGRLIVMVIFVVLTIGDVIIGLQDSTGLTMTAYVHTGGGLVGGLLGFWYVMKERRHRLDHV</sequence>
<reference evidence="9 10" key="1">
    <citation type="submission" date="2019-05" db="EMBL/GenBank/DDBJ databases">
        <title>Genome-based reclassification of Lactobacillus casei as Lactobacillus casei subsp. casei. subsp.nov., description of Lactobacillus casei subsp. zeae subsp. nov., and emended description of Lactobacillus casei.</title>
        <authorList>
            <person name="Huang C.-H."/>
        </authorList>
    </citation>
    <scope>NUCLEOTIDE SEQUENCE [LARGE SCALE GENOMIC DNA]</scope>
    <source>
        <strain evidence="9 10">CRBIP24.44</strain>
    </source>
</reference>
<keyword evidence="6 7" id="KW-0472">Membrane</keyword>
<dbReference type="PANTHER" id="PTHR43731">
    <property type="entry name" value="RHOMBOID PROTEASE"/>
    <property type="match status" value="1"/>
</dbReference>
<keyword evidence="5 7" id="KW-1133">Transmembrane helix</keyword>
<dbReference type="PANTHER" id="PTHR43731:SF14">
    <property type="entry name" value="PRESENILIN-ASSOCIATED RHOMBOID-LIKE PROTEIN, MITOCHONDRIAL"/>
    <property type="match status" value="1"/>
</dbReference>
<dbReference type="Gene3D" id="1.20.1540.10">
    <property type="entry name" value="Rhomboid-like"/>
    <property type="match status" value="1"/>
</dbReference>
<dbReference type="Proteomes" id="UP000309885">
    <property type="component" value="Unassembled WGS sequence"/>
</dbReference>
<feature type="transmembrane region" description="Helical" evidence="7">
    <location>
        <begin position="27"/>
        <end position="48"/>
    </location>
</feature>
<accession>A0A5R8LRC5</accession>
<comment type="subcellular location">
    <subcellularLocation>
        <location evidence="1">Membrane</location>
        <topology evidence="1">Multi-pass membrane protein</topology>
    </subcellularLocation>
</comment>
<keyword evidence="3 7" id="KW-0812">Transmembrane</keyword>
<gene>
    <name evidence="9" type="ORF">FEI15_07155</name>
</gene>
<feature type="transmembrane region" description="Helical" evidence="7">
    <location>
        <begin position="213"/>
        <end position="235"/>
    </location>
</feature>
<evidence type="ECO:0000256" key="3">
    <source>
        <dbReference type="ARBA" id="ARBA00022692"/>
    </source>
</evidence>
<feature type="transmembrane region" description="Helical" evidence="7">
    <location>
        <begin position="116"/>
        <end position="137"/>
    </location>
</feature>
<evidence type="ECO:0000256" key="6">
    <source>
        <dbReference type="ARBA" id="ARBA00023136"/>
    </source>
</evidence>
<dbReference type="GO" id="GO:0006508">
    <property type="term" value="P:proteolysis"/>
    <property type="evidence" value="ECO:0007669"/>
    <property type="project" value="UniProtKB-KW"/>
</dbReference>